<dbReference type="Gene3D" id="3.40.50.300">
    <property type="entry name" value="P-loop containing nucleotide triphosphate hydrolases"/>
    <property type="match status" value="1"/>
</dbReference>
<dbReference type="PROSITE" id="PS50104">
    <property type="entry name" value="TIR"/>
    <property type="match status" value="1"/>
</dbReference>
<dbReference type="InterPro" id="IPR045344">
    <property type="entry name" value="C-JID"/>
</dbReference>
<dbReference type="GO" id="GO:0061809">
    <property type="term" value="F:NAD+ nucleosidase activity, cyclic ADP-ribose generating"/>
    <property type="evidence" value="ECO:0007669"/>
    <property type="project" value="UniProtKB-EC"/>
</dbReference>
<name>A0A2P5BB86_TREOI</name>
<feature type="domain" description="TIR" evidence="7">
    <location>
        <begin position="23"/>
        <end position="187"/>
    </location>
</feature>
<dbReference type="InterPro" id="IPR044974">
    <property type="entry name" value="Disease_R_plants"/>
</dbReference>
<dbReference type="InterPro" id="IPR027417">
    <property type="entry name" value="P-loop_NTPase"/>
</dbReference>
<dbReference type="Pfam" id="PF23282">
    <property type="entry name" value="WHD_ROQ1"/>
    <property type="match status" value="1"/>
</dbReference>
<dbReference type="Pfam" id="PF13855">
    <property type="entry name" value="LRR_8"/>
    <property type="match status" value="1"/>
</dbReference>
<accession>A0A2P5BB86</accession>
<evidence type="ECO:0000313" key="9">
    <source>
        <dbReference type="Proteomes" id="UP000237000"/>
    </source>
</evidence>
<dbReference type="AlphaFoldDB" id="A0A2P5BB86"/>
<organism evidence="8 9">
    <name type="scientific">Trema orientale</name>
    <name type="common">Charcoal tree</name>
    <name type="synonym">Celtis orientalis</name>
    <dbReference type="NCBI Taxonomy" id="63057"/>
    <lineage>
        <taxon>Eukaryota</taxon>
        <taxon>Viridiplantae</taxon>
        <taxon>Streptophyta</taxon>
        <taxon>Embryophyta</taxon>
        <taxon>Tracheophyta</taxon>
        <taxon>Spermatophyta</taxon>
        <taxon>Magnoliopsida</taxon>
        <taxon>eudicotyledons</taxon>
        <taxon>Gunneridae</taxon>
        <taxon>Pentapetalae</taxon>
        <taxon>rosids</taxon>
        <taxon>fabids</taxon>
        <taxon>Rosales</taxon>
        <taxon>Cannabaceae</taxon>
        <taxon>Trema</taxon>
    </lineage>
</organism>
<dbReference type="SMART" id="SM00255">
    <property type="entry name" value="TIR"/>
    <property type="match status" value="1"/>
</dbReference>
<proteinExistence type="predicted"/>
<dbReference type="Gene3D" id="3.40.50.10140">
    <property type="entry name" value="Toll/interleukin-1 receptor homology (TIR) domain"/>
    <property type="match status" value="1"/>
</dbReference>
<keyword evidence="5" id="KW-0520">NAD</keyword>
<reference evidence="9" key="1">
    <citation type="submission" date="2016-06" db="EMBL/GenBank/DDBJ databases">
        <title>Parallel loss of symbiosis genes in relatives of nitrogen-fixing non-legume Parasponia.</title>
        <authorList>
            <person name="Van Velzen R."/>
            <person name="Holmer R."/>
            <person name="Bu F."/>
            <person name="Rutten L."/>
            <person name="Van Zeijl A."/>
            <person name="Liu W."/>
            <person name="Santuari L."/>
            <person name="Cao Q."/>
            <person name="Sharma T."/>
            <person name="Shen D."/>
            <person name="Roswanjaya Y."/>
            <person name="Wardhani T."/>
            <person name="Kalhor M.S."/>
            <person name="Jansen J."/>
            <person name="Van den Hoogen J."/>
            <person name="Gungor B."/>
            <person name="Hartog M."/>
            <person name="Hontelez J."/>
            <person name="Verver J."/>
            <person name="Yang W.-C."/>
            <person name="Schijlen E."/>
            <person name="Repin R."/>
            <person name="Schilthuizen M."/>
            <person name="Schranz E."/>
            <person name="Heidstra R."/>
            <person name="Miyata K."/>
            <person name="Fedorova E."/>
            <person name="Kohlen W."/>
            <person name="Bisseling T."/>
            <person name="Smit S."/>
            <person name="Geurts R."/>
        </authorList>
    </citation>
    <scope>NUCLEOTIDE SEQUENCE [LARGE SCALE GENOMIC DNA]</scope>
    <source>
        <strain evidence="9">cv. RG33-2</strain>
    </source>
</reference>
<dbReference type="PANTHER" id="PTHR11017">
    <property type="entry name" value="LEUCINE-RICH REPEAT-CONTAINING PROTEIN"/>
    <property type="match status" value="1"/>
</dbReference>
<protein>
    <recommendedName>
        <fullName evidence="1">ADP-ribosyl cyclase/cyclic ADP-ribose hydrolase</fullName>
        <ecNumber evidence="1">3.2.2.6</ecNumber>
    </recommendedName>
</protein>
<dbReference type="Pfam" id="PF00560">
    <property type="entry name" value="LRR_1"/>
    <property type="match status" value="1"/>
</dbReference>
<gene>
    <name evidence="8" type="primary">TorTNL33</name>
    <name evidence="8" type="ORF">TorRG33x02_327060</name>
</gene>
<sequence>MDLDLDLALLPTTVSASASASRKKLDVFISFRGEDTRKNFMSHLHAALLREKIETYVDDRLVRGEEISQSLLEAIEDSQVSVVIFSQNYASSSWCLDELAHILHCKENNKQIVLPVFYHVTPSDVRKQQGAYAAALAKFEERYNDKIIYKWRTALTTAASLSGYDASNTRNDHELIESIVKDIIEKLNYTSSNDHLVKGLVGIDKYIEDVKSLLSHAPTVGIWGMGGLGKTTLAKVVFKQFHPHFEGYCFLANVRENREIYGATYLQKLFWGELSKEKVLDMVNLQSVKQKLYRKKLLIVLDDVDDFEQYELLIEDWDWLNSESRVIITSRDQQVLQTIKVKAIYNLKELNDEEALQLFCLHAFRRKFPVENDAEMSTKFVNYAQGVPLALKVLGSHLYSKSKKEWASALNKLKVVPNKKILDVLKVSFDGLDHIQKEIFLDIACFFQGKSKDFVEKILDDGGCFAIVIRDLIDKSLVTVDNINKLWMHDLLQEMGWEIARGHKESGERLWSTDCIYYVLKNNAGTNTIEGIFLDDIVKKNMYSKFEVFENHEVRDRVEEDIDLEPDVFQKMASLRLLKIHSISCQFHCHQGLHSFPDKLRYLDWHYYPLESLGSHFTPRNLVHLSMPYSRLKKLWNEFPRGPENLEYVNLHLSETLTYLPDLSRANLKTLLLSYCTSLVELPPVRFQNIVDDITEEETKVTNDHDYVLNLRGCSNLRTLSEISGNIKYLLLDMTAIEELCPSIGSLYNLVSLHLEDCKCLKNLPSSICNLGSLEYLNLSGCSSLDKFPELPKNVRSLNLSGTSIEQVVPSSFTCLPHLNILYMDNCTRLESLPTSICKLKSLTELHLSHCSNLECFPEILEPIENLEDLALDGTGIKEIPSSVENLVALETLNLSHCKNLEFLPTNICYMFNLRSIYVDEGPRHQNFPHYSLPLLPALDSSRISTGKLPFCIDQTLRESKCKDSCAGKSLFLCWQKSFHVLNSNIMRMHYCYKYWTRFTYCECLMFYTVHKILMTQYFHDRILRGKLQKSAPRMSFCYSGNKIPRWFTYQSMGSSIQVNFSPLQQDAEFLGFA</sequence>
<evidence type="ECO:0000313" key="8">
    <source>
        <dbReference type="EMBL" id="PON46059.1"/>
    </source>
</evidence>
<evidence type="ECO:0000259" key="7">
    <source>
        <dbReference type="PROSITE" id="PS50104"/>
    </source>
</evidence>
<dbReference type="Gene3D" id="3.80.10.10">
    <property type="entry name" value="Ribonuclease Inhibitor"/>
    <property type="match status" value="3"/>
</dbReference>
<dbReference type="InterPro" id="IPR058192">
    <property type="entry name" value="WHD_ROQ1-like"/>
</dbReference>
<keyword evidence="9" id="KW-1185">Reference proteome</keyword>
<dbReference type="InterPro" id="IPR035897">
    <property type="entry name" value="Toll_tir_struct_dom_sf"/>
</dbReference>
<evidence type="ECO:0000256" key="2">
    <source>
        <dbReference type="ARBA" id="ARBA00022614"/>
    </source>
</evidence>
<dbReference type="InterPro" id="IPR000157">
    <property type="entry name" value="TIR_dom"/>
</dbReference>
<dbReference type="Pfam" id="PF01582">
    <property type="entry name" value="TIR"/>
    <property type="match status" value="1"/>
</dbReference>
<comment type="catalytic activity">
    <reaction evidence="6">
        <text>NAD(+) + H2O = ADP-D-ribose + nicotinamide + H(+)</text>
        <dbReference type="Rhea" id="RHEA:16301"/>
        <dbReference type="ChEBI" id="CHEBI:15377"/>
        <dbReference type="ChEBI" id="CHEBI:15378"/>
        <dbReference type="ChEBI" id="CHEBI:17154"/>
        <dbReference type="ChEBI" id="CHEBI:57540"/>
        <dbReference type="ChEBI" id="CHEBI:57967"/>
        <dbReference type="EC" id="3.2.2.6"/>
    </reaction>
    <physiologicalReaction direction="left-to-right" evidence="6">
        <dbReference type="Rhea" id="RHEA:16302"/>
    </physiologicalReaction>
</comment>
<dbReference type="Pfam" id="PF20160">
    <property type="entry name" value="C-JID"/>
    <property type="match status" value="1"/>
</dbReference>
<dbReference type="EMBL" id="JXTC01000561">
    <property type="protein sequence ID" value="PON46059.1"/>
    <property type="molecule type" value="Genomic_DNA"/>
</dbReference>
<comment type="caution">
    <text evidence="8">The sequence shown here is derived from an EMBL/GenBank/DDBJ whole genome shotgun (WGS) entry which is preliminary data.</text>
</comment>
<dbReference type="SUPFAM" id="SSF52058">
    <property type="entry name" value="L domain-like"/>
    <property type="match status" value="1"/>
</dbReference>
<dbReference type="EC" id="3.2.2.6" evidence="1"/>
<evidence type="ECO:0000256" key="4">
    <source>
        <dbReference type="ARBA" id="ARBA00022801"/>
    </source>
</evidence>
<keyword evidence="3" id="KW-0677">Repeat</keyword>
<dbReference type="SUPFAM" id="SSF52540">
    <property type="entry name" value="P-loop containing nucleoside triphosphate hydrolases"/>
    <property type="match status" value="1"/>
</dbReference>
<dbReference type="InterPro" id="IPR042197">
    <property type="entry name" value="Apaf_helical"/>
</dbReference>
<dbReference type="GO" id="GO:0006952">
    <property type="term" value="P:defense response"/>
    <property type="evidence" value="ECO:0007669"/>
    <property type="project" value="InterPro"/>
</dbReference>
<dbReference type="PANTHER" id="PTHR11017:SF479">
    <property type="entry name" value="DISEASE RESISTANCE PROTEIN (TIR-NBS-LRR CLASS) FAMILY"/>
    <property type="match status" value="1"/>
</dbReference>
<dbReference type="Proteomes" id="UP000237000">
    <property type="component" value="Unassembled WGS sequence"/>
</dbReference>
<evidence type="ECO:0000256" key="6">
    <source>
        <dbReference type="ARBA" id="ARBA00047304"/>
    </source>
</evidence>
<dbReference type="InterPro" id="IPR001611">
    <property type="entry name" value="Leu-rich_rpt"/>
</dbReference>
<dbReference type="Pfam" id="PF00931">
    <property type="entry name" value="NB-ARC"/>
    <property type="match status" value="1"/>
</dbReference>
<dbReference type="InterPro" id="IPR032675">
    <property type="entry name" value="LRR_dom_sf"/>
</dbReference>
<dbReference type="InParanoid" id="A0A2P5BB86"/>
<dbReference type="GO" id="GO:0043531">
    <property type="term" value="F:ADP binding"/>
    <property type="evidence" value="ECO:0007669"/>
    <property type="project" value="InterPro"/>
</dbReference>
<dbReference type="FunFam" id="1.10.8.430:FF:000002">
    <property type="entry name" value="Disease resistance protein (TIR-NBS-LRR class)"/>
    <property type="match status" value="1"/>
</dbReference>
<keyword evidence="4" id="KW-0378">Hydrolase</keyword>
<dbReference type="InterPro" id="IPR002182">
    <property type="entry name" value="NB-ARC"/>
</dbReference>
<dbReference type="PRINTS" id="PR00364">
    <property type="entry name" value="DISEASERSIST"/>
</dbReference>
<dbReference type="FunCoup" id="A0A2P5BB86">
    <property type="interactions" value="151"/>
</dbReference>
<keyword evidence="2" id="KW-0433">Leucine-rich repeat</keyword>
<dbReference type="GO" id="GO:0007165">
    <property type="term" value="P:signal transduction"/>
    <property type="evidence" value="ECO:0007669"/>
    <property type="project" value="InterPro"/>
</dbReference>
<dbReference type="SUPFAM" id="SSF52200">
    <property type="entry name" value="Toll/Interleukin receptor TIR domain"/>
    <property type="match status" value="1"/>
</dbReference>
<evidence type="ECO:0000256" key="5">
    <source>
        <dbReference type="ARBA" id="ARBA00023027"/>
    </source>
</evidence>
<dbReference type="FunFam" id="3.40.50.10140:FF:000007">
    <property type="entry name" value="Disease resistance protein (TIR-NBS-LRR class)"/>
    <property type="match status" value="1"/>
</dbReference>
<dbReference type="Gene3D" id="1.10.8.430">
    <property type="entry name" value="Helical domain of apoptotic protease-activating factors"/>
    <property type="match status" value="1"/>
</dbReference>
<dbReference type="OrthoDB" id="1357022at2759"/>
<evidence type="ECO:0000256" key="1">
    <source>
        <dbReference type="ARBA" id="ARBA00011982"/>
    </source>
</evidence>
<evidence type="ECO:0000256" key="3">
    <source>
        <dbReference type="ARBA" id="ARBA00022737"/>
    </source>
</evidence>